<feature type="compositionally biased region" description="Polar residues" evidence="1">
    <location>
        <begin position="120"/>
        <end position="136"/>
    </location>
</feature>
<protein>
    <recommendedName>
        <fullName evidence="4">DUF2782 domain-containing protein</fullName>
    </recommendedName>
</protein>
<dbReference type="EMBL" id="SSWX01000006">
    <property type="protein sequence ID" value="THJ34549.1"/>
    <property type="molecule type" value="Genomic_DNA"/>
</dbReference>
<accession>A0A4S5BQF2</accession>
<dbReference type="Gene3D" id="2.20.130.30">
    <property type="entry name" value="Protein of unknown function DUF2782"/>
    <property type="match status" value="1"/>
</dbReference>
<feature type="compositionally biased region" description="Polar residues" evidence="1">
    <location>
        <begin position="103"/>
        <end position="112"/>
    </location>
</feature>
<gene>
    <name evidence="2" type="ORF">E8K88_06035</name>
</gene>
<dbReference type="RefSeq" id="WP_136405759.1">
    <property type="nucleotide sequence ID" value="NZ_SSWX01000006.1"/>
</dbReference>
<dbReference type="OrthoDB" id="8688876at2"/>
<comment type="caution">
    <text evidence="2">The sequence shown here is derived from an EMBL/GenBank/DDBJ whole genome shotgun (WGS) entry which is preliminary data.</text>
</comment>
<organism evidence="2 3">
    <name type="scientific">Lampropedia aestuarii</name>
    <dbReference type="NCBI Taxonomy" id="2562762"/>
    <lineage>
        <taxon>Bacteria</taxon>
        <taxon>Pseudomonadati</taxon>
        <taxon>Pseudomonadota</taxon>
        <taxon>Betaproteobacteria</taxon>
        <taxon>Burkholderiales</taxon>
        <taxon>Comamonadaceae</taxon>
        <taxon>Lampropedia</taxon>
    </lineage>
</organism>
<evidence type="ECO:0000256" key="1">
    <source>
        <dbReference type="SAM" id="MobiDB-lite"/>
    </source>
</evidence>
<name>A0A4S5BQF2_9BURK</name>
<proteinExistence type="predicted"/>
<keyword evidence="3" id="KW-1185">Reference proteome</keyword>
<reference evidence="2 3" key="1">
    <citation type="submission" date="2019-04" db="EMBL/GenBank/DDBJ databases">
        <title>Lampropedia sp YIM MLB12 draf genome.</title>
        <authorList>
            <person name="Wang Y.-X."/>
        </authorList>
    </citation>
    <scope>NUCLEOTIDE SEQUENCE [LARGE SCALE GENOMIC DNA]</scope>
    <source>
        <strain evidence="2 3">YIM MLB12</strain>
    </source>
</reference>
<dbReference type="AlphaFoldDB" id="A0A4S5BQF2"/>
<evidence type="ECO:0008006" key="4">
    <source>
        <dbReference type="Google" id="ProtNLM"/>
    </source>
</evidence>
<evidence type="ECO:0000313" key="2">
    <source>
        <dbReference type="EMBL" id="THJ34549.1"/>
    </source>
</evidence>
<dbReference type="Proteomes" id="UP000306236">
    <property type="component" value="Unassembled WGS sequence"/>
</dbReference>
<feature type="region of interest" description="Disordered" evidence="1">
    <location>
        <begin position="103"/>
        <end position="147"/>
    </location>
</feature>
<evidence type="ECO:0000313" key="3">
    <source>
        <dbReference type="Proteomes" id="UP000306236"/>
    </source>
</evidence>
<sequence length="147" mass="15419">MASTTTPVIFKNSAPGSAAKTVASLLLAVLVTGPLIAQTQVVSERLVSDPQVNAANTSNVGQVQGAEVLPEGEPATARSAVRSYQQDAGSRIEELRVRGQTREITVTPSGTMPSYEVVPGNSQTNPISSGRSQEGTNGPRRWKIGEF</sequence>